<dbReference type="GeneID" id="19125597"/>
<proteinExistence type="predicted"/>
<accession>W6ZM00</accession>
<dbReference type="RefSeq" id="XP_007682434.1">
    <property type="nucleotide sequence ID" value="XM_007684244.1"/>
</dbReference>
<evidence type="ECO:0000313" key="3">
    <source>
        <dbReference type="EMBL" id="EUC51105.1"/>
    </source>
</evidence>
<keyword evidence="2" id="KW-0732">Signal</keyword>
<gene>
    <name evidence="3" type="ORF">COCMIDRAFT_80083</name>
</gene>
<dbReference type="AlphaFoldDB" id="W6ZM00"/>
<feature type="chain" id="PRO_5004890124" description="Extracellular membrane protein CFEM domain-containing protein" evidence="2">
    <location>
        <begin position="22"/>
        <end position="261"/>
    </location>
</feature>
<dbReference type="EMBL" id="KI963919">
    <property type="protein sequence ID" value="EUC51105.1"/>
    <property type="molecule type" value="Genomic_DNA"/>
</dbReference>
<evidence type="ECO:0000256" key="1">
    <source>
        <dbReference type="SAM" id="MobiDB-lite"/>
    </source>
</evidence>
<evidence type="ECO:0008006" key="5">
    <source>
        <dbReference type="Google" id="ProtNLM"/>
    </source>
</evidence>
<dbReference type="KEGG" id="bor:COCMIDRAFT_80083"/>
<dbReference type="eggNOG" id="ENOG502QVGS">
    <property type="taxonomic scope" value="Eukaryota"/>
</dbReference>
<dbReference type="HOGENOM" id="CLU_064772_0_0_1"/>
<dbReference type="OrthoDB" id="5427833at2759"/>
<organism evidence="3 4">
    <name type="scientific">Bipolaris oryzae ATCC 44560</name>
    <dbReference type="NCBI Taxonomy" id="930090"/>
    <lineage>
        <taxon>Eukaryota</taxon>
        <taxon>Fungi</taxon>
        <taxon>Dikarya</taxon>
        <taxon>Ascomycota</taxon>
        <taxon>Pezizomycotina</taxon>
        <taxon>Dothideomycetes</taxon>
        <taxon>Pleosporomycetidae</taxon>
        <taxon>Pleosporales</taxon>
        <taxon>Pleosporineae</taxon>
        <taxon>Pleosporaceae</taxon>
        <taxon>Bipolaris</taxon>
    </lineage>
</organism>
<dbReference type="Proteomes" id="UP000054032">
    <property type="component" value="Unassembled WGS sequence"/>
</dbReference>
<reference evidence="3 4" key="1">
    <citation type="journal article" date="2013" name="PLoS Genet.">
        <title>Comparative genome structure, secondary metabolite, and effector coding capacity across Cochliobolus pathogens.</title>
        <authorList>
            <person name="Condon B.J."/>
            <person name="Leng Y."/>
            <person name="Wu D."/>
            <person name="Bushley K.E."/>
            <person name="Ohm R.A."/>
            <person name="Otillar R."/>
            <person name="Martin J."/>
            <person name="Schackwitz W."/>
            <person name="Grimwood J."/>
            <person name="MohdZainudin N."/>
            <person name="Xue C."/>
            <person name="Wang R."/>
            <person name="Manning V.A."/>
            <person name="Dhillon B."/>
            <person name="Tu Z.J."/>
            <person name="Steffenson B.J."/>
            <person name="Salamov A."/>
            <person name="Sun H."/>
            <person name="Lowry S."/>
            <person name="LaButti K."/>
            <person name="Han J."/>
            <person name="Copeland A."/>
            <person name="Lindquist E."/>
            <person name="Barry K."/>
            <person name="Schmutz J."/>
            <person name="Baker S.E."/>
            <person name="Ciuffetti L.M."/>
            <person name="Grigoriev I.V."/>
            <person name="Zhong S."/>
            <person name="Turgeon B.G."/>
        </authorList>
    </citation>
    <scope>NUCLEOTIDE SEQUENCE [LARGE SCALE GENOMIC DNA]</scope>
    <source>
        <strain evidence="3 4">ATCC 44560</strain>
    </source>
</reference>
<feature type="compositionally biased region" description="Polar residues" evidence="1">
    <location>
        <begin position="189"/>
        <end position="198"/>
    </location>
</feature>
<keyword evidence="4" id="KW-1185">Reference proteome</keyword>
<feature type="compositionally biased region" description="Low complexity" evidence="1">
    <location>
        <begin position="115"/>
        <end position="180"/>
    </location>
</feature>
<evidence type="ECO:0000313" key="4">
    <source>
        <dbReference type="Proteomes" id="UP000054032"/>
    </source>
</evidence>
<evidence type="ECO:0000256" key="2">
    <source>
        <dbReference type="SAM" id="SignalP"/>
    </source>
</evidence>
<name>W6ZM00_COCMI</name>
<feature type="region of interest" description="Disordered" evidence="1">
    <location>
        <begin position="113"/>
        <end position="221"/>
    </location>
</feature>
<protein>
    <recommendedName>
        <fullName evidence="5">Extracellular membrane protein CFEM domain-containing protein</fullName>
    </recommendedName>
</protein>
<sequence length="261" mass="25978">MISLSLRSTALALLCASTVLAQTVSLSAFIPRIDNLPSACNTVYYSAISGCVPGDFQPGATCSAACVRGLNQITDSVKKRCANVDVGELSLIGVFQNGLGIASLCPGVTVTTIKSDSPTTSTQSSRSSTSTRASSSTSPSSSSSSSETTAASSTVEARPTSSSSSTDTQTEQTTSSISSTNGLVLDPNATGSTPTTTVAVPPEDTNAPDPSLAPGTQLSNAFSGGGSPFDVVATGSSSHKDIFGGAAAALLATAFLLIICA</sequence>
<feature type="signal peptide" evidence="2">
    <location>
        <begin position="1"/>
        <end position="21"/>
    </location>
</feature>